<feature type="transmembrane region" description="Helical" evidence="2">
    <location>
        <begin position="690"/>
        <end position="710"/>
    </location>
</feature>
<dbReference type="HOGENOM" id="CLU_004184_7_2_1"/>
<sequence>MRDYQYEALHLGEIRLLRLDATRNSQWPLSGNIIHHRLADPKYQPSETGDGYLEHSLPYDAISYHWGGDIRTPFQVVIRGDNGEETAIKITSTLHTILRRLALPDKARVLWADAICINQITSESNTEKGEQIQLMPDIYRIAACVQVYLGDEADNVPAALELLYSIADYSEHLDDSIHPHGEIGVELAKQGGFVLPPVEDKRWPALRAFLRRPWFRRVWIIQEFVYATDVCVICGDLEIDWHRLWLASKAYMSNRQLMFHGYSKDLFSTRRLDDYREAHEGARSLHLVTDLRMRAQGYMSGPYMVFNLDKGEPSDPSGLSIRKDLNSIKSFEKFSRNKWLSDRAAGQPFPFQRHSLLDLLHRTSNFRATQPIDRLYALLGLAEDAAGYKPIYSAEQSLAIVSTQFAATFISNGHLPLILSTAGITSNSISSRDWPSWVPDWTSVRYSQDSDPGFTRFSLISNEETTHDRGQEEEEEEELAPPLTALNSSNTQKTATVARQTRGEIAEADVTRERRESSKDTNTETQNNPGRKLYNAAGRTSVIFGCDAKQGLLYVRATPVSRVKVVLSGRLLLPVYMYESMVLRLGSVYATGEPIIEAFWRTMVANRTMLGELAPPEFASQYENMKKHDQALFHRASVLLLMGCLMALPLIIIGIRYLPVIAQVAVLSGLAWMQYIAVKPAVVFMVLLPVFRWIYVLLLVPVLVALAYYMCTYAYPVATLDLLVHMGVTTAGSTTGLPEDCAAYASSLGLVANKHSLCFTEDRLIGLMPLSTQENDVVVIVHGCDVPFVIRPTEREGHYRLVGECYVHGVMNGEVMFHVAKNSVDIILM</sequence>
<keyword evidence="5" id="KW-1185">Reference proteome</keyword>
<feature type="compositionally biased region" description="Polar residues" evidence="1">
    <location>
        <begin position="485"/>
        <end position="499"/>
    </location>
</feature>
<dbReference type="PANTHER" id="PTHR24148">
    <property type="entry name" value="ANKYRIN REPEAT DOMAIN-CONTAINING PROTEIN 39 HOMOLOG-RELATED"/>
    <property type="match status" value="1"/>
</dbReference>
<keyword evidence="2" id="KW-0812">Transmembrane</keyword>
<dbReference type="EMBL" id="AZNF01000001">
    <property type="protein sequence ID" value="KID70625.1"/>
    <property type="molecule type" value="Genomic_DNA"/>
</dbReference>
<feature type="transmembrane region" description="Helical" evidence="2">
    <location>
        <begin position="632"/>
        <end position="654"/>
    </location>
</feature>
<dbReference type="InterPro" id="IPR052895">
    <property type="entry name" value="HetReg/Transcr_Mod"/>
</dbReference>
<dbReference type="AlphaFoldDB" id="A0A0B4F969"/>
<keyword evidence="2" id="KW-1133">Transmembrane helix</keyword>
<evidence type="ECO:0000256" key="1">
    <source>
        <dbReference type="SAM" id="MobiDB-lite"/>
    </source>
</evidence>
<dbReference type="PANTHER" id="PTHR24148:SF73">
    <property type="entry name" value="HET DOMAIN PROTEIN (AFU_ORTHOLOGUE AFUA_8G01020)"/>
    <property type="match status" value="1"/>
</dbReference>
<name>A0A0B4F969_METAF</name>
<keyword evidence="2" id="KW-0472">Membrane</keyword>
<gene>
    <name evidence="4" type="ORF">MAN_00224</name>
</gene>
<dbReference type="VEuPathDB" id="FungiDB:MAN_00224"/>
<feature type="non-terminal residue" evidence="4">
    <location>
        <position position="1"/>
    </location>
</feature>
<comment type="caution">
    <text evidence="4">The sequence shown here is derived from an EMBL/GenBank/DDBJ whole genome shotgun (WGS) entry which is preliminary data.</text>
</comment>
<accession>A0A0B4F969</accession>
<feature type="region of interest" description="Disordered" evidence="1">
    <location>
        <begin position="463"/>
        <end position="532"/>
    </location>
</feature>
<feature type="domain" description="Heterokaryon incompatibility" evidence="3">
    <location>
        <begin position="59"/>
        <end position="223"/>
    </location>
</feature>
<proteinExistence type="predicted"/>
<dbReference type="OrthoDB" id="3553147at2759"/>
<feature type="transmembrane region" description="Helical" evidence="2">
    <location>
        <begin position="660"/>
        <end position="678"/>
    </location>
</feature>
<evidence type="ECO:0000313" key="5">
    <source>
        <dbReference type="Proteomes" id="UP000031186"/>
    </source>
</evidence>
<dbReference type="Pfam" id="PF06985">
    <property type="entry name" value="HET"/>
    <property type="match status" value="1"/>
</dbReference>
<evidence type="ECO:0000313" key="4">
    <source>
        <dbReference type="EMBL" id="KID70625.1"/>
    </source>
</evidence>
<reference evidence="4 5" key="1">
    <citation type="journal article" date="2014" name="Proc. Natl. Acad. Sci. U.S.A.">
        <title>Trajectory and genomic determinants of fungal-pathogen speciation and host adaptation.</title>
        <authorList>
            <person name="Hu X."/>
            <person name="Xiao G."/>
            <person name="Zheng P."/>
            <person name="Shang Y."/>
            <person name="Su Y."/>
            <person name="Zhang X."/>
            <person name="Liu X."/>
            <person name="Zhan S."/>
            <person name="St Leger R.J."/>
            <person name="Wang C."/>
        </authorList>
    </citation>
    <scope>NUCLEOTIDE SEQUENCE [LARGE SCALE GENOMIC DNA]</scope>
    <source>
        <strain evidence="4 5">ARSEF 549</strain>
    </source>
</reference>
<organism evidence="4 5">
    <name type="scientific">Metarhizium anisopliae (strain ARSEF 549)</name>
    <dbReference type="NCBI Taxonomy" id="3151832"/>
    <lineage>
        <taxon>Eukaryota</taxon>
        <taxon>Fungi</taxon>
        <taxon>Dikarya</taxon>
        <taxon>Ascomycota</taxon>
        <taxon>Pezizomycotina</taxon>
        <taxon>Sordariomycetes</taxon>
        <taxon>Hypocreomycetidae</taxon>
        <taxon>Hypocreales</taxon>
        <taxon>Clavicipitaceae</taxon>
        <taxon>Metarhizium</taxon>
    </lineage>
</organism>
<dbReference type="InterPro" id="IPR010730">
    <property type="entry name" value="HET"/>
</dbReference>
<evidence type="ECO:0000259" key="3">
    <source>
        <dbReference type="Pfam" id="PF06985"/>
    </source>
</evidence>
<protein>
    <submittedName>
        <fullName evidence="4">Ankyrin and HET domain protein</fullName>
    </submittedName>
</protein>
<dbReference type="Proteomes" id="UP000031186">
    <property type="component" value="Unassembled WGS sequence"/>
</dbReference>
<feature type="compositionally biased region" description="Basic and acidic residues" evidence="1">
    <location>
        <begin position="501"/>
        <end position="522"/>
    </location>
</feature>
<evidence type="ECO:0000256" key="2">
    <source>
        <dbReference type="SAM" id="Phobius"/>
    </source>
</evidence>
<dbReference type="Pfam" id="PF26639">
    <property type="entry name" value="Het-6_barrel"/>
    <property type="match status" value="1"/>
</dbReference>